<dbReference type="Pfam" id="PF12654">
    <property type="entry name" value="DUF3786"/>
    <property type="match status" value="1"/>
</dbReference>
<comment type="caution">
    <text evidence="2">The sequence shown here is derived from an EMBL/GenBank/DDBJ whole genome shotgun (WGS) entry which is preliminary data.</text>
</comment>
<name>A0A7C4RP99_9BACT</name>
<sequence length="206" mass="23082">MPRIDDYIAAKRLAVETLKNVTIDQLAETSGFSCVAPDVLLVPFLTRSYEVRYPDFQFLDKANPQPVPIQEEVLILHYLMGKPPLFVSGKWVAYREIPGATFYYSAFLKRAVDPLKHTFGSNADLLIRASERLGAQRIEAGDAGFQYLVFPKVPMQWVLYLGDAEFPAEAGILFDQSIGSILSPEDIAWMAGMVVYRLMAIARSLT</sequence>
<dbReference type="AlphaFoldDB" id="A0A7C4RP99"/>
<feature type="domain" description="DUF3786" evidence="1">
    <location>
        <begin position="24"/>
        <end position="196"/>
    </location>
</feature>
<organism evidence="2">
    <name type="scientific">Desulfatirhabdium butyrativorans</name>
    <dbReference type="NCBI Taxonomy" id="340467"/>
    <lineage>
        <taxon>Bacteria</taxon>
        <taxon>Pseudomonadati</taxon>
        <taxon>Thermodesulfobacteriota</taxon>
        <taxon>Desulfobacteria</taxon>
        <taxon>Desulfobacterales</taxon>
        <taxon>Desulfatirhabdiaceae</taxon>
        <taxon>Desulfatirhabdium</taxon>
    </lineage>
</organism>
<reference evidence="2" key="1">
    <citation type="journal article" date="2020" name="mSystems">
        <title>Genome- and Community-Level Interaction Insights into Carbon Utilization and Element Cycling Functions of Hydrothermarchaeota in Hydrothermal Sediment.</title>
        <authorList>
            <person name="Zhou Z."/>
            <person name="Liu Y."/>
            <person name="Xu W."/>
            <person name="Pan J."/>
            <person name="Luo Z.H."/>
            <person name="Li M."/>
        </authorList>
    </citation>
    <scope>NUCLEOTIDE SEQUENCE [LARGE SCALE GENOMIC DNA]</scope>
    <source>
        <strain evidence="2">SpSt-477</strain>
    </source>
</reference>
<evidence type="ECO:0000313" key="2">
    <source>
        <dbReference type="EMBL" id="HGU32628.1"/>
    </source>
</evidence>
<protein>
    <submittedName>
        <fullName evidence="2">DUF3786 domain-containing protein</fullName>
    </submittedName>
</protein>
<evidence type="ECO:0000259" key="1">
    <source>
        <dbReference type="Pfam" id="PF12654"/>
    </source>
</evidence>
<accession>A0A7C4RP99</accession>
<dbReference type="InterPro" id="IPR024264">
    <property type="entry name" value="DUF3786"/>
</dbReference>
<dbReference type="EMBL" id="DSUH01000169">
    <property type="protein sequence ID" value="HGU32628.1"/>
    <property type="molecule type" value="Genomic_DNA"/>
</dbReference>
<proteinExistence type="predicted"/>
<gene>
    <name evidence="2" type="ORF">ENS29_07215</name>
</gene>